<reference evidence="1" key="1">
    <citation type="journal article" date="2022" name="Int. J. Mol. Sci.">
        <title>Draft Genome of Tanacetum Coccineum: Genomic Comparison of Closely Related Tanacetum-Family Plants.</title>
        <authorList>
            <person name="Yamashiro T."/>
            <person name="Shiraishi A."/>
            <person name="Nakayama K."/>
            <person name="Satake H."/>
        </authorList>
    </citation>
    <scope>NUCLEOTIDE SEQUENCE</scope>
</reference>
<dbReference type="PANTHER" id="PTHR36617">
    <property type="entry name" value="PROTEIN, PUTATIVE-RELATED"/>
    <property type="match status" value="1"/>
</dbReference>
<dbReference type="Proteomes" id="UP001151760">
    <property type="component" value="Unassembled WGS sequence"/>
</dbReference>
<protein>
    <submittedName>
        <fullName evidence="1">Uncharacterized protein</fullName>
    </submittedName>
</protein>
<proteinExistence type="predicted"/>
<evidence type="ECO:0000313" key="1">
    <source>
        <dbReference type="EMBL" id="GJT93110.1"/>
    </source>
</evidence>
<sequence>MRRVGASNPVIDKFKRRLTEWKAKTSIHGVSGGLGDVRGVERVVKGGGVWREIIRIGEELEGLGIDFTSSLEGVVGNGREVGFWIDRWVGRERLCDRFSRLYHLDSRKEGRVADKGKWVNGEWQWEREWVRELRGRACRDFNDLTNLLQNVVIDMDCRDRWKWTLQENGVFTVKELSRMVEEKTLRIESGCQETIWNKLVPKKVICLCERALKR</sequence>
<evidence type="ECO:0000313" key="2">
    <source>
        <dbReference type="Proteomes" id="UP001151760"/>
    </source>
</evidence>
<dbReference type="EMBL" id="BQNB010020173">
    <property type="protein sequence ID" value="GJT93110.1"/>
    <property type="molecule type" value="Genomic_DNA"/>
</dbReference>
<dbReference type="PANTHER" id="PTHR36617:SF5">
    <property type="entry name" value="OS05G0421675 PROTEIN"/>
    <property type="match status" value="1"/>
</dbReference>
<gene>
    <name evidence="1" type="ORF">Tco_1081955</name>
</gene>
<organism evidence="1 2">
    <name type="scientific">Tanacetum coccineum</name>
    <dbReference type="NCBI Taxonomy" id="301880"/>
    <lineage>
        <taxon>Eukaryota</taxon>
        <taxon>Viridiplantae</taxon>
        <taxon>Streptophyta</taxon>
        <taxon>Embryophyta</taxon>
        <taxon>Tracheophyta</taxon>
        <taxon>Spermatophyta</taxon>
        <taxon>Magnoliopsida</taxon>
        <taxon>eudicotyledons</taxon>
        <taxon>Gunneridae</taxon>
        <taxon>Pentapetalae</taxon>
        <taxon>asterids</taxon>
        <taxon>campanulids</taxon>
        <taxon>Asterales</taxon>
        <taxon>Asteraceae</taxon>
        <taxon>Asteroideae</taxon>
        <taxon>Anthemideae</taxon>
        <taxon>Anthemidinae</taxon>
        <taxon>Tanacetum</taxon>
    </lineage>
</organism>
<keyword evidence="2" id="KW-1185">Reference proteome</keyword>
<comment type="caution">
    <text evidence="1">The sequence shown here is derived from an EMBL/GenBank/DDBJ whole genome shotgun (WGS) entry which is preliminary data.</text>
</comment>
<name>A0ABQ5HZE1_9ASTR</name>
<accession>A0ABQ5HZE1</accession>
<reference evidence="1" key="2">
    <citation type="submission" date="2022-01" db="EMBL/GenBank/DDBJ databases">
        <authorList>
            <person name="Yamashiro T."/>
            <person name="Shiraishi A."/>
            <person name="Satake H."/>
            <person name="Nakayama K."/>
        </authorList>
    </citation>
    <scope>NUCLEOTIDE SEQUENCE</scope>
</reference>